<gene>
    <name evidence="2" type="ORF">SAMN05216276_105820</name>
</gene>
<sequence length="43" mass="4798">MSVVTWRGPLQPDTRGSLWRPRDGDNAVSRPYLAQARTGVSRS</sequence>
<evidence type="ECO:0000313" key="3">
    <source>
        <dbReference type="Proteomes" id="UP000198282"/>
    </source>
</evidence>
<evidence type="ECO:0000313" key="2">
    <source>
        <dbReference type="EMBL" id="SNT54274.1"/>
    </source>
</evidence>
<reference evidence="2 3" key="1">
    <citation type="submission" date="2017-06" db="EMBL/GenBank/DDBJ databases">
        <authorList>
            <person name="Kim H.J."/>
            <person name="Triplett B.A."/>
        </authorList>
    </citation>
    <scope>NUCLEOTIDE SEQUENCE [LARGE SCALE GENOMIC DNA]</scope>
    <source>
        <strain evidence="2 3">CGMCC 4.2132</strain>
    </source>
</reference>
<proteinExistence type="predicted"/>
<protein>
    <submittedName>
        <fullName evidence="2">Uncharacterized protein</fullName>
    </submittedName>
</protein>
<evidence type="ECO:0000256" key="1">
    <source>
        <dbReference type="SAM" id="MobiDB-lite"/>
    </source>
</evidence>
<accession>A0A239NIP2</accession>
<keyword evidence="3" id="KW-1185">Reference proteome</keyword>
<feature type="region of interest" description="Disordered" evidence="1">
    <location>
        <begin position="1"/>
        <end position="26"/>
    </location>
</feature>
<dbReference type="AlphaFoldDB" id="A0A239NIP2"/>
<dbReference type="EMBL" id="FZOD01000058">
    <property type="protein sequence ID" value="SNT54274.1"/>
    <property type="molecule type" value="Genomic_DNA"/>
</dbReference>
<organism evidence="2 3">
    <name type="scientific">Streptosporangium subroseum</name>
    <dbReference type="NCBI Taxonomy" id="106412"/>
    <lineage>
        <taxon>Bacteria</taxon>
        <taxon>Bacillati</taxon>
        <taxon>Actinomycetota</taxon>
        <taxon>Actinomycetes</taxon>
        <taxon>Streptosporangiales</taxon>
        <taxon>Streptosporangiaceae</taxon>
        <taxon>Streptosporangium</taxon>
    </lineage>
</organism>
<name>A0A239NIP2_9ACTN</name>
<dbReference type="Proteomes" id="UP000198282">
    <property type="component" value="Unassembled WGS sequence"/>
</dbReference>